<dbReference type="RefSeq" id="WP_165113744.1">
    <property type="nucleotide sequence ID" value="NZ_JAAKZG010000001.1"/>
</dbReference>
<accession>A0A7C9R4L2</accession>
<keyword evidence="2" id="KW-1185">Reference proteome</keyword>
<dbReference type="Proteomes" id="UP000481252">
    <property type="component" value="Unassembled WGS sequence"/>
</dbReference>
<evidence type="ECO:0000313" key="2">
    <source>
        <dbReference type="Proteomes" id="UP000481252"/>
    </source>
</evidence>
<protein>
    <submittedName>
        <fullName evidence="1">Uncharacterized protein</fullName>
    </submittedName>
</protein>
<name>A0A7C9R4L2_9HYPH</name>
<organism evidence="1 2">
    <name type="scientific">Mesorhizobium zhangyense</name>
    <dbReference type="NCBI Taxonomy" id="1776730"/>
    <lineage>
        <taxon>Bacteria</taxon>
        <taxon>Pseudomonadati</taxon>
        <taxon>Pseudomonadota</taxon>
        <taxon>Alphaproteobacteria</taxon>
        <taxon>Hyphomicrobiales</taxon>
        <taxon>Phyllobacteriaceae</taxon>
        <taxon>Mesorhizobium</taxon>
    </lineage>
</organism>
<dbReference type="AlphaFoldDB" id="A0A7C9R4L2"/>
<comment type="caution">
    <text evidence="1">The sequence shown here is derived from an EMBL/GenBank/DDBJ whole genome shotgun (WGS) entry which is preliminary data.</text>
</comment>
<evidence type="ECO:0000313" key="1">
    <source>
        <dbReference type="EMBL" id="NGN39874.1"/>
    </source>
</evidence>
<gene>
    <name evidence="1" type="ORF">G6N74_02235</name>
</gene>
<dbReference type="EMBL" id="JAAKZG010000001">
    <property type="protein sequence ID" value="NGN39874.1"/>
    <property type="molecule type" value="Genomic_DNA"/>
</dbReference>
<sequence length="80" mass="8424">MINAMHLPPFAQNIGMLPTGFENRLGKVGAAIGSSDKRILLQDETGKPRLAYVKLKPGASMPSCGTALDTTGENSCAEAY</sequence>
<proteinExistence type="predicted"/>
<reference evidence="1 2" key="1">
    <citation type="submission" date="2020-02" db="EMBL/GenBank/DDBJ databases">
        <title>Genome sequence of the type strain CGMCC 1.15528 of Mesorhizobium zhangyense.</title>
        <authorList>
            <person name="Gao J."/>
            <person name="Sun J."/>
        </authorList>
    </citation>
    <scope>NUCLEOTIDE SEQUENCE [LARGE SCALE GENOMIC DNA]</scope>
    <source>
        <strain evidence="1 2">CGMCC 1.15528</strain>
    </source>
</reference>